<accession>A0A4V2FR71</accession>
<evidence type="ECO:0000259" key="2">
    <source>
        <dbReference type="Pfam" id="PF01613"/>
    </source>
</evidence>
<dbReference type="GO" id="GO:0010181">
    <property type="term" value="F:FMN binding"/>
    <property type="evidence" value="ECO:0007669"/>
    <property type="project" value="InterPro"/>
</dbReference>
<evidence type="ECO:0000313" key="4">
    <source>
        <dbReference type="Proteomes" id="UP000291591"/>
    </source>
</evidence>
<dbReference type="OrthoDB" id="3677205at2"/>
<comment type="caution">
    <text evidence="3">The sequence shown here is derived from an EMBL/GenBank/DDBJ whole genome shotgun (WGS) entry which is preliminary data.</text>
</comment>
<evidence type="ECO:0000313" key="3">
    <source>
        <dbReference type="EMBL" id="RZT87330.1"/>
    </source>
</evidence>
<dbReference type="Pfam" id="PF01613">
    <property type="entry name" value="Flavin_Reduct"/>
    <property type="match status" value="1"/>
</dbReference>
<dbReference type="SUPFAM" id="SSF50475">
    <property type="entry name" value="FMN-binding split barrel"/>
    <property type="match status" value="1"/>
</dbReference>
<gene>
    <name evidence="3" type="ORF">EV383_4248</name>
</gene>
<feature type="region of interest" description="Disordered" evidence="1">
    <location>
        <begin position="72"/>
        <end position="98"/>
    </location>
</feature>
<dbReference type="Gene3D" id="2.30.110.10">
    <property type="entry name" value="Electron Transport, Fmn-binding Protein, Chain A"/>
    <property type="match status" value="1"/>
</dbReference>
<dbReference type="Proteomes" id="UP000291591">
    <property type="component" value="Unassembled WGS sequence"/>
</dbReference>
<dbReference type="GO" id="GO:0016646">
    <property type="term" value="F:oxidoreductase activity, acting on the CH-NH group of donors, NAD or NADP as acceptor"/>
    <property type="evidence" value="ECO:0007669"/>
    <property type="project" value="UniProtKB-ARBA"/>
</dbReference>
<protein>
    <submittedName>
        <fullName evidence="3">Flavin reductase like protein</fullName>
    </submittedName>
</protein>
<dbReference type="RefSeq" id="WP_130291498.1">
    <property type="nucleotide sequence ID" value="NZ_SHKL01000001.1"/>
</dbReference>
<name>A0A4V2FR71_PSEST</name>
<dbReference type="EMBL" id="SHKL01000001">
    <property type="protein sequence ID" value="RZT87330.1"/>
    <property type="molecule type" value="Genomic_DNA"/>
</dbReference>
<sequence>MSARGASAPLRFREARASFPSGVTIVAPADSEGRWWGFTATSFCSLSVEPPLVLAYPAERADCHRRGHQRLFVNRERPARTGPVPRDVPRPSAAGPTD</sequence>
<dbReference type="InterPro" id="IPR012349">
    <property type="entry name" value="Split_barrel_FMN-bd"/>
</dbReference>
<keyword evidence="4" id="KW-1185">Reference proteome</keyword>
<dbReference type="AlphaFoldDB" id="A0A4V2FR71"/>
<reference evidence="3 4" key="1">
    <citation type="submission" date="2019-02" db="EMBL/GenBank/DDBJ databases">
        <title>Sequencing the genomes of 1000 actinobacteria strains.</title>
        <authorList>
            <person name="Klenk H.-P."/>
        </authorList>
    </citation>
    <scope>NUCLEOTIDE SEQUENCE [LARGE SCALE GENOMIC DNA]</scope>
    <source>
        <strain evidence="3 4">DSM 45779</strain>
    </source>
</reference>
<feature type="domain" description="Flavin reductase like" evidence="2">
    <location>
        <begin position="18"/>
        <end position="64"/>
    </location>
</feature>
<proteinExistence type="predicted"/>
<organism evidence="3 4">
    <name type="scientific">Pseudonocardia sediminis</name>
    <dbReference type="NCBI Taxonomy" id="1397368"/>
    <lineage>
        <taxon>Bacteria</taxon>
        <taxon>Bacillati</taxon>
        <taxon>Actinomycetota</taxon>
        <taxon>Actinomycetes</taxon>
        <taxon>Pseudonocardiales</taxon>
        <taxon>Pseudonocardiaceae</taxon>
        <taxon>Pseudonocardia</taxon>
    </lineage>
</organism>
<dbReference type="InterPro" id="IPR002563">
    <property type="entry name" value="Flavin_Rdtase-like_dom"/>
</dbReference>
<evidence type="ECO:0000256" key="1">
    <source>
        <dbReference type="SAM" id="MobiDB-lite"/>
    </source>
</evidence>